<organism evidence="5 6">
    <name type="scientific">Phytophthora fragariaefolia</name>
    <dbReference type="NCBI Taxonomy" id="1490495"/>
    <lineage>
        <taxon>Eukaryota</taxon>
        <taxon>Sar</taxon>
        <taxon>Stramenopiles</taxon>
        <taxon>Oomycota</taxon>
        <taxon>Peronosporomycetes</taxon>
        <taxon>Peronosporales</taxon>
        <taxon>Peronosporaceae</taxon>
        <taxon>Phytophthora</taxon>
    </lineage>
</organism>
<feature type="compositionally biased region" description="Basic residues" evidence="3">
    <location>
        <begin position="501"/>
        <end position="510"/>
    </location>
</feature>
<dbReference type="InterPro" id="IPR043128">
    <property type="entry name" value="Rev_trsase/Diguanyl_cyclase"/>
</dbReference>
<evidence type="ECO:0000256" key="3">
    <source>
        <dbReference type="SAM" id="MobiDB-lite"/>
    </source>
</evidence>
<keyword evidence="1" id="KW-0863">Zinc-finger</keyword>
<name>A0A9W6UD39_9STRA</name>
<dbReference type="SUPFAM" id="SSF56672">
    <property type="entry name" value="DNA/RNA polymerases"/>
    <property type="match status" value="1"/>
</dbReference>
<feature type="coiled-coil region" evidence="2">
    <location>
        <begin position="380"/>
        <end position="436"/>
    </location>
</feature>
<dbReference type="PANTHER" id="PTHR37984:SF5">
    <property type="entry name" value="PROTEIN NYNRIN-LIKE"/>
    <property type="match status" value="1"/>
</dbReference>
<feature type="compositionally biased region" description="Low complexity" evidence="3">
    <location>
        <begin position="232"/>
        <end position="244"/>
    </location>
</feature>
<feature type="compositionally biased region" description="Low complexity" evidence="3">
    <location>
        <begin position="513"/>
        <end position="545"/>
    </location>
</feature>
<evidence type="ECO:0000313" key="5">
    <source>
        <dbReference type="EMBL" id="GMF29899.1"/>
    </source>
</evidence>
<dbReference type="Proteomes" id="UP001165121">
    <property type="component" value="Unassembled WGS sequence"/>
</dbReference>
<feature type="compositionally biased region" description="Basic and acidic residues" evidence="3">
    <location>
        <begin position="335"/>
        <end position="358"/>
    </location>
</feature>
<dbReference type="GO" id="GO:0008270">
    <property type="term" value="F:zinc ion binding"/>
    <property type="evidence" value="ECO:0007669"/>
    <property type="project" value="UniProtKB-KW"/>
</dbReference>
<feature type="compositionally biased region" description="Basic and acidic residues" evidence="3">
    <location>
        <begin position="258"/>
        <end position="268"/>
    </location>
</feature>
<dbReference type="Pfam" id="PF00078">
    <property type="entry name" value="RVT_1"/>
    <property type="match status" value="1"/>
</dbReference>
<feature type="region of interest" description="Disordered" evidence="3">
    <location>
        <begin position="1056"/>
        <end position="1076"/>
    </location>
</feature>
<feature type="domain" description="CCHC-type" evidence="4">
    <location>
        <begin position="835"/>
        <end position="851"/>
    </location>
</feature>
<dbReference type="PROSITE" id="PS50158">
    <property type="entry name" value="ZF_CCHC"/>
    <property type="match status" value="1"/>
</dbReference>
<feature type="region of interest" description="Disordered" evidence="3">
    <location>
        <begin position="699"/>
        <end position="776"/>
    </location>
</feature>
<dbReference type="InterPro" id="IPR001878">
    <property type="entry name" value="Znf_CCHC"/>
</dbReference>
<dbReference type="GO" id="GO:0003676">
    <property type="term" value="F:nucleic acid binding"/>
    <property type="evidence" value="ECO:0007669"/>
    <property type="project" value="InterPro"/>
</dbReference>
<dbReference type="CDD" id="cd01647">
    <property type="entry name" value="RT_LTR"/>
    <property type="match status" value="1"/>
</dbReference>
<keyword evidence="6" id="KW-1185">Reference proteome</keyword>
<feature type="region of interest" description="Disordered" evidence="3">
    <location>
        <begin position="198"/>
        <end position="311"/>
    </location>
</feature>
<dbReference type="EMBL" id="BSXT01000552">
    <property type="protein sequence ID" value="GMF29899.1"/>
    <property type="molecule type" value="Genomic_DNA"/>
</dbReference>
<evidence type="ECO:0000256" key="2">
    <source>
        <dbReference type="SAM" id="Coils"/>
    </source>
</evidence>
<dbReference type="InterPro" id="IPR050951">
    <property type="entry name" value="Retrovirus_Pol_polyprotein"/>
</dbReference>
<gene>
    <name evidence="5" type="ORF">Pfra01_000650300</name>
</gene>
<evidence type="ECO:0000313" key="6">
    <source>
        <dbReference type="Proteomes" id="UP001165121"/>
    </source>
</evidence>
<keyword evidence="1" id="KW-0862">Zinc</keyword>
<protein>
    <submittedName>
        <fullName evidence="5">Unnamed protein product</fullName>
    </submittedName>
</protein>
<feature type="compositionally biased region" description="Polar residues" evidence="3">
    <location>
        <begin position="993"/>
        <end position="1006"/>
    </location>
</feature>
<feature type="compositionally biased region" description="Acidic residues" evidence="3">
    <location>
        <begin position="726"/>
        <end position="737"/>
    </location>
</feature>
<dbReference type="GO" id="GO:0006508">
    <property type="term" value="P:proteolysis"/>
    <property type="evidence" value="ECO:0007669"/>
    <property type="project" value="InterPro"/>
</dbReference>
<comment type="caution">
    <text evidence="5">The sequence shown here is derived from an EMBL/GenBank/DDBJ whole genome shotgun (WGS) entry which is preliminary data.</text>
</comment>
<keyword evidence="2" id="KW-0175">Coiled coil</keyword>
<dbReference type="InterPro" id="IPR000477">
    <property type="entry name" value="RT_dom"/>
</dbReference>
<evidence type="ECO:0000259" key="4">
    <source>
        <dbReference type="PROSITE" id="PS50158"/>
    </source>
</evidence>
<feature type="region of interest" description="Disordered" evidence="3">
    <location>
        <begin position="471"/>
        <end position="545"/>
    </location>
</feature>
<keyword evidence="1" id="KW-0479">Metal-binding</keyword>
<feature type="compositionally biased region" description="Basic and acidic residues" evidence="3">
    <location>
        <begin position="488"/>
        <end position="497"/>
    </location>
</feature>
<dbReference type="InterPro" id="IPR043502">
    <property type="entry name" value="DNA/RNA_pol_sf"/>
</dbReference>
<feature type="region of interest" description="Disordered" evidence="3">
    <location>
        <begin position="330"/>
        <end position="374"/>
    </location>
</feature>
<dbReference type="OrthoDB" id="96441at2759"/>
<dbReference type="InterPro" id="IPR001969">
    <property type="entry name" value="Aspartic_peptidase_AS"/>
</dbReference>
<dbReference type="Gene3D" id="3.10.10.10">
    <property type="entry name" value="HIV Type 1 Reverse Transcriptase, subunit A, domain 1"/>
    <property type="match status" value="1"/>
</dbReference>
<feature type="region of interest" description="Disordered" evidence="3">
    <location>
        <begin position="977"/>
        <end position="1030"/>
    </location>
</feature>
<accession>A0A9W6UD39</accession>
<dbReference type="PANTHER" id="PTHR37984">
    <property type="entry name" value="PROTEIN CBG26694"/>
    <property type="match status" value="1"/>
</dbReference>
<reference evidence="5" key="1">
    <citation type="submission" date="2023-04" db="EMBL/GenBank/DDBJ databases">
        <title>Phytophthora fragariaefolia NBRC 109709.</title>
        <authorList>
            <person name="Ichikawa N."/>
            <person name="Sato H."/>
            <person name="Tonouchi N."/>
        </authorList>
    </citation>
    <scope>NUCLEOTIDE SEQUENCE</scope>
    <source>
        <strain evidence="5">NBRC 109709</strain>
    </source>
</reference>
<proteinExistence type="predicted"/>
<dbReference type="Gene3D" id="3.30.70.270">
    <property type="match status" value="2"/>
</dbReference>
<evidence type="ECO:0000256" key="1">
    <source>
        <dbReference type="PROSITE-ProRule" id="PRU00047"/>
    </source>
</evidence>
<dbReference type="GO" id="GO:0004190">
    <property type="term" value="F:aspartic-type endopeptidase activity"/>
    <property type="evidence" value="ECO:0007669"/>
    <property type="project" value="InterPro"/>
</dbReference>
<feature type="compositionally biased region" description="Polar residues" evidence="3">
    <location>
        <begin position="764"/>
        <end position="776"/>
    </location>
</feature>
<sequence length="1471" mass="165088">MEVSSLKSSGTASIRTPVQARPPPVLSAEVQVKVFVADQVRRWERDVSKKSFPPNIKYDWPHDHLDSSSYLSAVLTTSDWTAVTIPVAHFSPRECVAVLQTQLFEAGFGFLNWVPGWFWTRANKAHPDLVRNVVEEMLILLTIDMVELRQLLVRAAEIQVSARAEQPRPEGVVLEPDVEMSDREVELLGRDYARMLKVSGLQKPRSPRGPSVGEPGPKRIQRVPALAPPSSIPTSEPSPSMSSSAFRSLEGAPPGTDLKPDDGSRSHPDVGSSAQVRRHPVAQAAKRVIDAAGPVDAPRPNAPTARDDHVPPQLNARLDLEVARRFGPRAQGASEKLEDVPSRTDNARVHRETEKLEDVPSQTDNARVHRETETQKAARLEAVRLERERADTRLAQYRAQTEAHQAEEARRVTTMVEAMQQELEDMRVERTRERETAKNVQTFLREQLRNIRTTSVQTTPRPVTPNLIWRSVARTGSQNPVAPANAKSAERKGRDALSKNNKLKKTPKHRGSSDNSDSDSSSGSSDQASDRSYSSSFEDVVPNVPTVTGPGGTMFTFRPYVNASALEDFDEKASLAVRTRWLKRFQSIAVQGGWTDKVKLYEMKLKLSAAVRNWRANLRPKVRRDWKKFLKAFREMYCKAKTSDSERYYTMMQRKSESPLEFYYCLNKVADKAGIDFHSSFKQRERHLKVFTKKLLDSRLRTTSRPTHPEVTRSGPKRSGRAYVIQDEDSPGEDEDDREVRFQDVEEEVPNVPSTVSPAAESAQPGNDSGKDGSQAQDISSAVFRIFENSGWRPPPNGEFRPAPRSPRFEDRNRTKFCERCNDFGHSTESCWSDRKCDRCGRKGHPARLCRLRPCSCCKKFHEDQCGEWKKFQAVKTLARQGQRYGWWEEHTSDETKKVAMVHGAVNNCRTDILLDSGASVSVMSLDLALRKCEERLAQLRRESEPPCVRTPEYQWPKKLLVRAPAGSAQVHMVRLQPRPNVGKENSPAKSDVQLSGTEISGTSDSEGTESREAKLIGGTGDSGISGDILEDRGPVVVLDEDSDSDDEAFYDAISFDRDDGDEDSQEDVKAESSTGTCSDRLLLPVRRLEKEYERCMHMSAEELSWEPAVYIHEGSELLMQLRDELAMLPELRELSPECDINKDLDVGDAKPVAQCPRSIAPHLVIKVYELLKKLLKSGLIEHSGSPWASPIVIVLKKNGVDIRMCIDNRVVNGFIQSSNYPQPLIDDLLIVFESAMWFMSLDMASGFWAIRMTERAKLISAFVCPFGHFQWVRMPFGLKNAPLVYQTVINNCLWGFVRLSPEEEVEVDQDVLEFLGLDPSTREDSGSQVSALTDTVTVFQRNIPAPASMGPILGWSSYIDDIAHGAPTWDQQCDDLDALLFRLSYWNLSVSLPTSEFGKLSIPYLSHETSAEGIRAVPKIAKRLQDLQFPKTMKGVQSFLGSLNYYHKFIEDFPVVAAVLYELSDEAASA</sequence>
<dbReference type="PROSITE" id="PS00141">
    <property type="entry name" value="ASP_PROTEASE"/>
    <property type="match status" value="1"/>
</dbReference>